<evidence type="ECO:0000259" key="3">
    <source>
        <dbReference type="PROSITE" id="PS50977"/>
    </source>
</evidence>
<dbReference type="InterPro" id="IPR036271">
    <property type="entry name" value="Tet_transcr_reg_TetR-rel_C_sf"/>
</dbReference>
<dbReference type="RefSeq" id="WP_161411052.1">
    <property type="nucleotide sequence ID" value="NZ_WTUZ01000039.1"/>
</dbReference>
<evidence type="ECO:0000256" key="2">
    <source>
        <dbReference type="PROSITE-ProRule" id="PRU00335"/>
    </source>
</evidence>
<evidence type="ECO:0000313" key="5">
    <source>
        <dbReference type="Proteomes" id="UP000481087"/>
    </source>
</evidence>
<keyword evidence="5" id="KW-1185">Reference proteome</keyword>
<dbReference type="SUPFAM" id="SSF48498">
    <property type="entry name" value="Tetracyclin repressor-like, C-terminal domain"/>
    <property type="match status" value="1"/>
</dbReference>
<comment type="caution">
    <text evidence="4">The sequence shown here is derived from an EMBL/GenBank/DDBJ whole genome shotgun (WGS) entry which is preliminary data.</text>
</comment>
<dbReference type="PRINTS" id="PR00455">
    <property type="entry name" value="HTHTETR"/>
</dbReference>
<dbReference type="Pfam" id="PF17926">
    <property type="entry name" value="TetR_C_21"/>
    <property type="match status" value="1"/>
</dbReference>
<proteinExistence type="predicted"/>
<dbReference type="Pfam" id="PF00440">
    <property type="entry name" value="TetR_N"/>
    <property type="match status" value="1"/>
</dbReference>
<dbReference type="EMBL" id="WTUZ01000039">
    <property type="protein sequence ID" value="MZQ86666.1"/>
    <property type="molecule type" value="Genomic_DNA"/>
</dbReference>
<dbReference type="PANTHER" id="PTHR30328">
    <property type="entry name" value="TRANSCRIPTIONAL REPRESSOR"/>
    <property type="match status" value="1"/>
</dbReference>
<dbReference type="InterPro" id="IPR001647">
    <property type="entry name" value="HTH_TetR"/>
</dbReference>
<evidence type="ECO:0000313" key="4">
    <source>
        <dbReference type="EMBL" id="MZQ86666.1"/>
    </source>
</evidence>
<feature type="DNA-binding region" description="H-T-H motif" evidence="2">
    <location>
        <begin position="28"/>
        <end position="47"/>
    </location>
</feature>
<dbReference type="GO" id="GO:0006355">
    <property type="term" value="P:regulation of DNA-templated transcription"/>
    <property type="evidence" value="ECO:0007669"/>
    <property type="project" value="UniProtKB-ARBA"/>
</dbReference>
<dbReference type="SUPFAM" id="SSF46689">
    <property type="entry name" value="Homeodomain-like"/>
    <property type="match status" value="1"/>
</dbReference>
<organism evidence="4 5">
    <name type="scientific">Paenibacillus silvestris</name>
    <dbReference type="NCBI Taxonomy" id="2606219"/>
    <lineage>
        <taxon>Bacteria</taxon>
        <taxon>Bacillati</taxon>
        <taxon>Bacillota</taxon>
        <taxon>Bacilli</taxon>
        <taxon>Bacillales</taxon>
        <taxon>Paenibacillaceae</taxon>
        <taxon>Paenibacillus</taxon>
    </lineage>
</organism>
<sequence length="193" mass="21354">MRNAEATRERILEAALAEFSAYGIAGARVDRIAKTAGCNKNLIYIYFESKEKLFTTTLQKHLMRVYEELVFTPEDLSGYAERVFDFTMSNPDLMRLMTWSSLEQRAESPAERYEVHGKKTQALQKAQSDGKVGASFSPGFLLTAIMTLATAWTATNPFGPSLHPEAADNPAELKDAIARAVRLIAQGDTLSGK</sequence>
<keyword evidence="1 2" id="KW-0238">DNA-binding</keyword>
<gene>
    <name evidence="4" type="ORF">GQF01_31625</name>
</gene>
<dbReference type="InterPro" id="IPR050109">
    <property type="entry name" value="HTH-type_TetR-like_transc_reg"/>
</dbReference>
<reference evidence="4 5" key="1">
    <citation type="submission" date="2019-12" db="EMBL/GenBank/DDBJ databases">
        <title>Paenibacillus sp. nov. sp. isolated from soil.</title>
        <authorList>
            <person name="Kim J."/>
            <person name="Jeong S.E."/>
            <person name="Jung H.S."/>
            <person name="Jeon C.O."/>
        </authorList>
    </citation>
    <scope>NUCLEOTIDE SEQUENCE [LARGE SCALE GENOMIC DNA]</scope>
    <source>
        <strain evidence="4 5">5J-6</strain>
    </source>
</reference>
<evidence type="ECO:0000256" key="1">
    <source>
        <dbReference type="ARBA" id="ARBA00023125"/>
    </source>
</evidence>
<accession>A0A6L8VAK1</accession>
<feature type="domain" description="HTH tetR-type" evidence="3">
    <location>
        <begin position="5"/>
        <end position="65"/>
    </location>
</feature>
<dbReference type="GO" id="GO:0003677">
    <property type="term" value="F:DNA binding"/>
    <property type="evidence" value="ECO:0007669"/>
    <property type="project" value="UniProtKB-UniRule"/>
</dbReference>
<name>A0A6L8VAK1_9BACL</name>
<dbReference type="InterPro" id="IPR041467">
    <property type="entry name" value="Sco4008_C"/>
</dbReference>
<dbReference type="Gene3D" id="1.10.357.10">
    <property type="entry name" value="Tetracycline Repressor, domain 2"/>
    <property type="match status" value="1"/>
</dbReference>
<dbReference type="PANTHER" id="PTHR30328:SF54">
    <property type="entry name" value="HTH-TYPE TRANSCRIPTIONAL REPRESSOR SCO4008"/>
    <property type="match status" value="1"/>
</dbReference>
<protein>
    <submittedName>
        <fullName evidence="4">TetR family transcriptional regulator</fullName>
    </submittedName>
</protein>
<dbReference type="Proteomes" id="UP000481087">
    <property type="component" value="Unassembled WGS sequence"/>
</dbReference>
<dbReference type="PROSITE" id="PS50977">
    <property type="entry name" value="HTH_TETR_2"/>
    <property type="match status" value="1"/>
</dbReference>
<dbReference type="AlphaFoldDB" id="A0A6L8VAK1"/>
<dbReference type="InterPro" id="IPR009057">
    <property type="entry name" value="Homeodomain-like_sf"/>
</dbReference>